<evidence type="ECO:0000256" key="1">
    <source>
        <dbReference type="SAM" id="Phobius"/>
    </source>
</evidence>
<dbReference type="EMBL" id="JAULUE010002046">
    <property type="protein sequence ID" value="KAK5915528.1"/>
    <property type="molecule type" value="Genomic_DNA"/>
</dbReference>
<reference evidence="2 3" key="1">
    <citation type="journal article" date="2023" name="Mol. Biol. Evol.">
        <title>Genomics of Secondarily Temperate Adaptation in the Only Non-Antarctic Icefish.</title>
        <authorList>
            <person name="Rivera-Colon A.G."/>
            <person name="Rayamajhi N."/>
            <person name="Minhas B.F."/>
            <person name="Madrigal G."/>
            <person name="Bilyk K.T."/>
            <person name="Yoon V."/>
            <person name="Hune M."/>
            <person name="Gregory S."/>
            <person name="Cheng C.H.C."/>
            <person name="Catchen J.M."/>
        </authorList>
    </citation>
    <scope>NUCLEOTIDE SEQUENCE [LARGE SCALE GENOMIC DNA]</scope>
    <source>
        <strain evidence="2">JC2023a</strain>
    </source>
</reference>
<name>A0AAN8D7M3_9TELE</name>
<protein>
    <submittedName>
        <fullName evidence="2">Uncharacterized protein</fullName>
    </submittedName>
</protein>
<organism evidence="2 3">
    <name type="scientific">Champsocephalus esox</name>
    <name type="common">pike icefish</name>
    <dbReference type="NCBI Taxonomy" id="159716"/>
    <lineage>
        <taxon>Eukaryota</taxon>
        <taxon>Metazoa</taxon>
        <taxon>Chordata</taxon>
        <taxon>Craniata</taxon>
        <taxon>Vertebrata</taxon>
        <taxon>Euteleostomi</taxon>
        <taxon>Actinopterygii</taxon>
        <taxon>Neopterygii</taxon>
        <taxon>Teleostei</taxon>
        <taxon>Neoteleostei</taxon>
        <taxon>Acanthomorphata</taxon>
        <taxon>Eupercaria</taxon>
        <taxon>Perciformes</taxon>
        <taxon>Notothenioidei</taxon>
        <taxon>Channichthyidae</taxon>
        <taxon>Champsocephalus</taxon>
    </lineage>
</organism>
<keyword evidence="1" id="KW-1133">Transmembrane helix</keyword>
<evidence type="ECO:0000313" key="2">
    <source>
        <dbReference type="EMBL" id="KAK5915528.1"/>
    </source>
</evidence>
<keyword evidence="1" id="KW-0812">Transmembrane</keyword>
<feature type="transmembrane region" description="Helical" evidence="1">
    <location>
        <begin position="21"/>
        <end position="43"/>
    </location>
</feature>
<dbReference type="Proteomes" id="UP001335648">
    <property type="component" value="Unassembled WGS sequence"/>
</dbReference>
<comment type="caution">
    <text evidence="2">The sequence shown here is derived from an EMBL/GenBank/DDBJ whole genome shotgun (WGS) entry which is preliminary data.</text>
</comment>
<evidence type="ECO:0000313" key="3">
    <source>
        <dbReference type="Proteomes" id="UP001335648"/>
    </source>
</evidence>
<keyword evidence="1" id="KW-0472">Membrane</keyword>
<sequence>MQQQDNVPSAMRRIHLQLTRVGIGVAVSFSPLIGGGLLVEVVLRLHQRERLCEEGATANRLMVPQTAVTAALLRAIRQVKRDAPLRLEPRAQNRAYDVSALLCTLKSFSH</sequence>
<dbReference type="AlphaFoldDB" id="A0AAN8D7M3"/>
<accession>A0AAN8D7M3</accession>
<gene>
    <name evidence="2" type="ORF">CesoFtcFv8_001110</name>
</gene>
<proteinExistence type="predicted"/>
<keyword evidence="3" id="KW-1185">Reference proteome</keyword>